<evidence type="ECO:0000313" key="1">
    <source>
        <dbReference type="EMBL" id="TKR26999.1"/>
    </source>
</evidence>
<proteinExistence type="predicted"/>
<name>A0A7Z8NRT0_9CELL</name>
<dbReference type="Proteomes" id="UP000308121">
    <property type="component" value="Unassembled WGS sequence"/>
</dbReference>
<protein>
    <submittedName>
        <fullName evidence="1">Uncharacterized protein</fullName>
    </submittedName>
</protein>
<evidence type="ECO:0000313" key="2">
    <source>
        <dbReference type="Proteomes" id="UP000308121"/>
    </source>
</evidence>
<reference evidence="1 2" key="1">
    <citation type="submission" date="2019-05" db="EMBL/GenBank/DDBJ databases">
        <title>Genome sequence of Cellulomonas hominis strain CS1.</title>
        <authorList>
            <person name="Belmont J."/>
            <person name="Maclea K.S."/>
        </authorList>
    </citation>
    <scope>NUCLEOTIDE SEQUENCE [LARGE SCALE GENOMIC DNA]</scope>
    <source>
        <strain evidence="1 2">CS1</strain>
    </source>
</reference>
<dbReference type="OrthoDB" id="4191384at2"/>
<sequence>MAQRSLRVNQSPDLPDVLLHMTRRWGTPSPGLQEDIQRLDAIQRLASVLHQRRLRWGMPFDTTWPVVSFTQTTRRALRGLSSRYDQVGLAFDKQRVWDDGGGPVHYVRGDEWDAWRTAPIPEPMRSRGVRLWPGWDGAITPENFLSGEVRGSSEWLHEREWRIPKIVGGDDWGWPFGAADVRFLILAAPWRREKLLEQVAEWKGDVDWVASLPVAFVSEDSATFVGAEDLWP</sequence>
<organism evidence="1 2">
    <name type="scientific">Cellulomonas hominis</name>
    <dbReference type="NCBI Taxonomy" id="156981"/>
    <lineage>
        <taxon>Bacteria</taxon>
        <taxon>Bacillati</taxon>
        <taxon>Actinomycetota</taxon>
        <taxon>Actinomycetes</taxon>
        <taxon>Micrococcales</taxon>
        <taxon>Cellulomonadaceae</taxon>
        <taxon>Cellulomonas</taxon>
    </lineage>
</organism>
<gene>
    <name evidence="1" type="ORF">FA014_02700</name>
</gene>
<dbReference type="AlphaFoldDB" id="A0A7Z8NRT0"/>
<accession>A0A7Z8NRT0</accession>
<dbReference type="EMBL" id="SZYE01000009">
    <property type="protein sequence ID" value="TKR26999.1"/>
    <property type="molecule type" value="Genomic_DNA"/>
</dbReference>
<comment type="caution">
    <text evidence="1">The sequence shown here is derived from an EMBL/GenBank/DDBJ whole genome shotgun (WGS) entry which is preliminary data.</text>
</comment>
<dbReference type="RefSeq" id="WP_154728179.1">
    <property type="nucleotide sequence ID" value="NZ_SZYE01000009.1"/>
</dbReference>